<proteinExistence type="predicted"/>
<gene>
    <name evidence="1" type="ORF">F511_33275</name>
</gene>
<accession>A0A2Z7CG24</accession>
<sequence length="189" mass="20404">MGLNPSTESNIKQLMESNKQYANAMHANKAAIESREPKDLNGYSTNGSDQLNNSGHGVCEYMGATHSSQHTAPDAEHSSTCCCPTHEMWELPTPLIVANRSQQGDEVCGSYPLVLKTIILLEADARIQGSTRKRHVLVTVMHLGTSSKSSLCTCWFIDVSTGFDDVGATSSFLVEPVEKCGVQLNATSV</sequence>
<reference evidence="1 2" key="1">
    <citation type="journal article" date="2015" name="Proc. Natl. Acad. Sci. U.S.A.">
        <title>The resurrection genome of Boea hygrometrica: A blueprint for survival of dehydration.</title>
        <authorList>
            <person name="Xiao L."/>
            <person name="Yang G."/>
            <person name="Zhang L."/>
            <person name="Yang X."/>
            <person name="Zhao S."/>
            <person name="Ji Z."/>
            <person name="Zhou Q."/>
            <person name="Hu M."/>
            <person name="Wang Y."/>
            <person name="Chen M."/>
            <person name="Xu Y."/>
            <person name="Jin H."/>
            <person name="Xiao X."/>
            <person name="Hu G."/>
            <person name="Bao F."/>
            <person name="Hu Y."/>
            <person name="Wan P."/>
            <person name="Li L."/>
            <person name="Deng X."/>
            <person name="Kuang T."/>
            <person name="Xiang C."/>
            <person name="Zhu J.K."/>
            <person name="Oliver M.J."/>
            <person name="He Y."/>
        </authorList>
    </citation>
    <scope>NUCLEOTIDE SEQUENCE [LARGE SCALE GENOMIC DNA]</scope>
    <source>
        <strain evidence="2">cv. XS01</strain>
    </source>
</reference>
<organism evidence="1 2">
    <name type="scientific">Dorcoceras hygrometricum</name>
    <dbReference type="NCBI Taxonomy" id="472368"/>
    <lineage>
        <taxon>Eukaryota</taxon>
        <taxon>Viridiplantae</taxon>
        <taxon>Streptophyta</taxon>
        <taxon>Embryophyta</taxon>
        <taxon>Tracheophyta</taxon>
        <taxon>Spermatophyta</taxon>
        <taxon>Magnoliopsida</taxon>
        <taxon>eudicotyledons</taxon>
        <taxon>Gunneridae</taxon>
        <taxon>Pentapetalae</taxon>
        <taxon>asterids</taxon>
        <taxon>lamiids</taxon>
        <taxon>Lamiales</taxon>
        <taxon>Gesneriaceae</taxon>
        <taxon>Didymocarpoideae</taxon>
        <taxon>Trichosporeae</taxon>
        <taxon>Loxocarpinae</taxon>
        <taxon>Dorcoceras</taxon>
    </lineage>
</organism>
<protein>
    <submittedName>
        <fullName evidence="1">Uncharacterized protein</fullName>
    </submittedName>
</protein>
<keyword evidence="2" id="KW-1185">Reference proteome</keyword>
<name>A0A2Z7CG24_9LAMI</name>
<dbReference type="EMBL" id="KQ996493">
    <property type="protein sequence ID" value="KZV44827.1"/>
    <property type="molecule type" value="Genomic_DNA"/>
</dbReference>
<dbReference type="AlphaFoldDB" id="A0A2Z7CG24"/>
<dbReference type="Proteomes" id="UP000250235">
    <property type="component" value="Unassembled WGS sequence"/>
</dbReference>
<evidence type="ECO:0000313" key="2">
    <source>
        <dbReference type="Proteomes" id="UP000250235"/>
    </source>
</evidence>
<evidence type="ECO:0000313" key="1">
    <source>
        <dbReference type="EMBL" id="KZV44827.1"/>
    </source>
</evidence>